<dbReference type="HOGENOM" id="CLU_2437721_0_0_11"/>
<evidence type="ECO:0000313" key="1">
    <source>
        <dbReference type="EMBL" id="AFM17809.1"/>
    </source>
</evidence>
<keyword evidence="2" id="KW-1185">Reference proteome</keyword>
<dbReference type="PATRIC" id="fig|710421.3.peg.3053"/>
<dbReference type="eggNOG" id="ENOG5031X4F">
    <property type="taxonomic scope" value="Bacteria"/>
</dbReference>
<dbReference type="KEGG" id="mcb:Mycch_3058"/>
<dbReference type="EMBL" id="CP003053">
    <property type="protein sequence ID" value="AFM17809.1"/>
    <property type="molecule type" value="Genomic_DNA"/>
</dbReference>
<evidence type="ECO:0000313" key="2">
    <source>
        <dbReference type="Proteomes" id="UP000006057"/>
    </source>
</evidence>
<dbReference type="Proteomes" id="UP000006057">
    <property type="component" value="Chromosome"/>
</dbReference>
<dbReference type="AlphaFoldDB" id="I4BKK2"/>
<dbReference type="RefSeq" id="WP_014816286.1">
    <property type="nucleotide sequence ID" value="NC_018027.1"/>
</dbReference>
<name>I4BKK2_MYCCN</name>
<sequence length="92" mass="9876">MTDLATNFEAQPTIDLGAPATAAAPPPPLITEQEVLLGSAAALAAPTVGRRSLRLAVRALFTSSRPEGVPRHYPTHYSFIEDAAMAREMYRL</sequence>
<dbReference type="STRING" id="710421.Mycch_3058"/>
<reference evidence="1 2" key="1">
    <citation type="submission" date="2012-06" db="EMBL/GenBank/DDBJ databases">
        <title>Complete sequence of chromosome of Mycobacterium chubuense NBB4.</title>
        <authorList>
            <consortium name="US DOE Joint Genome Institute"/>
            <person name="Lucas S."/>
            <person name="Han J."/>
            <person name="Lapidus A."/>
            <person name="Cheng J.-F."/>
            <person name="Goodwin L."/>
            <person name="Pitluck S."/>
            <person name="Peters L."/>
            <person name="Mikhailova N."/>
            <person name="Teshima H."/>
            <person name="Detter J.C."/>
            <person name="Han C."/>
            <person name="Tapia R."/>
            <person name="Land M."/>
            <person name="Hauser L."/>
            <person name="Kyrpides N."/>
            <person name="Ivanova N."/>
            <person name="Pagani I."/>
            <person name="Mattes T."/>
            <person name="Holmes A."/>
            <person name="Rutledge P."/>
            <person name="Paulsen I."/>
            <person name="Coleman N."/>
            <person name="Woyke T."/>
        </authorList>
    </citation>
    <scope>NUCLEOTIDE SEQUENCE [LARGE SCALE GENOMIC DNA]</scope>
    <source>
        <strain evidence="1 2">NBB4</strain>
    </source>
</reference>
<gene>
    <name evidence="1" type="ordered locus">Mycch_3058</name>
</gene>
<dbReference type="OrthoDB" id="4637442at2"/>
<proteinExistence type="predicted"/>
<accession>I4BKK2</accession>
<organism evidence="1 2">
    <name type="scientific">Mycolicibacterium chubuense (strain NBB4)</name>
    <name type="common">Mycobacterium chubuense</name>
    <dbReference type="NCBI Taxonomy" id="710421"/>
    <lineage>
        <taxon>Bacteria</taxon>
        <taxon>Bacillati</taxon>
        <taxon>Actinomycetota</taxon>
        <taxon>Actinomycetes</taxon>
        <taxon>Mycobacteriales</taxon>
        <taxon>Mycobacteriaceae</taxon>
        <taxon>Mycolicibacterium</taxon>
    </lineage>
</organism>
<protein>
    <submittedName>
        <fullName evidence="1">Uncharacterized protein</fullName>
    </submittedName>
</protein>